<sequence>MRNILRLLLVLMLPVGALAADGFEASSAYFDSQGRYTVEVDVPPGSRHAVLESHVQGPPMRWKNLVAGALDGRAARVIFRVQAGFSTKEILRVRTGPETTVPAAQLSDPTLYTVIYESGLGEQVKLDFLRDASAKMREWASLPRAEYQARLIGWAHTKPLVAVASVSMPADNVAIRFTDGDVCVLLNKQRDSETLVPESAPAGTYRTDTELSRKFAAAVEMRRRERGPEAPFTESLGLPASNRAVTAHSLEAFFPDSAPTIGNWLASSGYSVKKVSGTTVDEVKSWFSSGSLGVLFWHVHGCSYEKDGVQSVGLVTRQFASVALSQGAYKAMRDSGELALAIDRGQTVPYYVITPTFVRKYMRFAANSLVVIDACHGTNAELAQSFIDSGAGSYVSWDWESGKRSGESCRKIFDRMLGMNQEAPISTVKERSFSQPIVETWMWQQGYEFDPSPKYPGQTRSNAQLIWKQHPLTPAYVLKPTIIRILNQVAGPDQRFSALMIEGNFGEDPGSGQRSVIWGGQVLPVLRWEGADRIYVRVPNPAPVGSVQVVVSRGFVYDAFSNEVPITEWTVPFTWNFNEAGSLSEKMVMNVKFRADLRGERIYPEAPVVYQNTSFWCIADCTGMMSAAGTYSPMEGVTLSYHGGSTMKSFDLVSDHVPEGHMLTNSGTMRGNGSFSAFHLRASGAYEQTYTYVLPDGGTFSQTVPAASSFDGASFFAPLPSFNPATFVLGAGNKTISEGASSSTLSWPATSPAAIPTAETPR</sequence>
<comment type="caution">
    <text evidence="3">The sequence shown here is derived from an EMBL/GenBank/DDBJ whole genome shotgun (WGS) entry which is preliminary data.</text>
</comment>
<protein>
    <submittedName>
        <fullName evidence="3">Uncharacterized protein</fullName>
    </submittedName>
</protein>
<dbReference type="RefSeq" id="WP_264510890.1">
    <property type="nucleotide sequence ID" value="NZ_JAPDDR010000001.1"/>
</dbReference>
<feature type="signal peptide" evidence="2">
    <location>
        <begin position="1"/>
        <end position="19"/>
    </location>
</feature>
<organism evidence="3 4">
    <name type="scientific">Luteolibacter rhizosphaerae</name>
    <dbReference type="NCBI Taxonomy" id="2989719"/>
    <lineage>
        <taxon>Bacteria</taxon>
        <taxon>Pseudomonadati</taxon>
        <taxon>Verrucomicrobiota</taxon>
        <taxon>Verrucomicrobiia</taxon>
        <taxon>Verrucomicrobiales</taxon>
        <taxon>Verrucomicrobiaceae</taxon>
        <taxon>Luteolibacter</taxon>
    </lineage>
</organism>
<evidence type="ECO:0000313" key="4">
    <source>
        <dbReference type="Proteomes" id="UP001165653"/>
    </source>
</evidence>
<dbReference type="Proteomes" id="UP001165653">
    <property type="component" value="Unassembled WGS sequence"/>
</dbReference>
<feature type="compositionally biased region" description="Polar residues" evidence="1">
    <location>
        <begin position="740"/>
        <end position="749"/>
    </location>
</feature>
<keyword evidence="4" id="KW-1185">Reference proteome</keyword>
<gene>
    <name evidence="3" type="ORF">OJ996_02735</name>
</gene>
<evidence type="ECO:0000256" key="2">
    <source>
        <dbReference type="SAM" id="SignalP"/>
    </source>
</evidence>
<feature type="chain" id="PRO_5045957121" evidence="2">
    <location>
        <begin position="20"/>
        <end position="762"/>
    </location>
</feature>
<dbReference type="EMBL" id="JAPDDR010000001">
    <property type="protein sequence ID" value="MCW1912472.1"/>
    <property type="molecule type" value="Genomic_DNA"/>
</dbReference>
<accession>A0ABT3FY18</accession>
<proteinExistence type="predicted"/>
<name>A0ABT3FY18_9BACT</name>
<evidence type="ECO:0000256" key="1">
    <source>
        <dbReference type="SAM" id="MobiDB-lite"/>
    </source>
</evidence>
<keyword evidence="2" id="KW-0732">Signal</keyword>
<evidence type="ECO:0000313" key="3">
    <source>
        <dbReference type="EMBL" id="MCW1912472.1"/>
    </source>
</evidence>
<feature type="region of interest" description="Disordered" evidence="1">
    <location>
        <begin position="740"/>
        <end position="762"/>
    </location>
</feature>
<reference evidence="3" key="1">
    <citation type="submission" date="2022-10" db="EMBL/GenBank/DDBJ databases">
        <title>Luteolibacter sp. GHJ8, whole genome shotgun sequencing project.</title>
        <authorList>
            <person name="Zhao G."/>
            <person name="Shen L."/>
        </authorList>
    </citation>
    <scope>NUCLEOTIDE SEQUENCE</scope>
    <source>
        <strain evidence="3">GHJ8</strain>
    </source>
</reference>